<sequence>MPRFDCKGHCFTLTGGLRLLVMRVNGFIWFRLTRRGDCHDAAWLAQLSALKLSRLMGARSVVVANSSELVRNQCSGRFRARKARMRAHRDRCLAVARPMLVHWA</sequence>
<organism evidence="1 2">
    <name type="scientific">Sphingomonas corticis</name>
    <dbReference type="NCBI Taxonomy" id="2722791"/>
    <lineage>
        <taxon>Bacteria</taxon>
        <taxon>Pseudomonadati</taxon>
        <taxon>Pseudomonadota</taxon>
        <taxon>Alphaproteobacteria</taxon>
        <taxon>Sphingomonadales</taxon>
        <taxon>Sphingomonadaceae</taxon>
        <taxon>Sphingomonas</taxon>
    </lineage>
</organism>
<dbReference type="RefSeq" id="WP_168136056.1">
    <property type="nucleotide sequence ID" value="NZ_JAAVJH010000019.1"/>
</dbReference>
<evidence type="ECO:0008006" key="3">
    <source>
        <dbReference type="Google" id="ProtNLM"/>
    </source>
</evidence>
<reference evidence="1 2" key="1">
    <citation type="submission" date="2020-03" db="EMBL/GenBank/DDBJ databases">
        <authorList>
            <person name="Wang L."/>
            <person name="He N."/>
            <person name="Li Y."/>
            <person name="Fang Y."/>
            <person name="Zhang F."/>
        </authorList>
    </citation>
    <scope>NUCLEOTIDE SEQUENCE [LARGE SCALE GENOMIC DNA]</scope>
    <source>
        <strain evidence="1 2">36D10-4-7</strain>
    </source>
</reference>
<keyword evidence="2" id="KW-1185">Reference proteome</keyword>
<evidence type="ECO:0000313" key="2">
    <source>
        <dbReference type="Proteomes" id="UP000732399"/>
    </source>
</evidence>
<accession>A0ABX1CUL3</accession>
<name>A0ABX1CUL3_9SPHN</name>
<dbReference type="Proteomes" id="UP000732399">
    <property type="component" value="Unassembled WGS sequence"/>
</dbReference>
<protein>
    <recommendedName>
        <fullName evidence="3">Transposase</fullName>
    </recommendedName>
</protein>
<proteinExistence type="predicted"/>
<comment type="caution">
    <text evidence="1">The sequence shown here is derived from an EMBL/GenBank/DDBJ whole genome shotgun (WGS) entry which is preliminary data.</text>
</comment>
<dbReference type="EMBL" id="JAAVJH010000019">
    <property type="protein sequence ID" value="NJR80501.1"/>
    <property type="molecule type" value="Genomic_DNA"/>
</dbReference>
<gene>
    <name evidence="1" type="ORF">HBH26_18140</name>
</gene>
<evidence type="ECO:0000313" key="1">
    <source>
        <dbReference type="EMBL" id="NJR80501.1"/>
    </source>
</evidence>